<dbReference type="SUPFAM" id="SSF49879">
    <property type="entry name" value="SMAD/FHA domain"/>
    <property type="match status" value="1"/>
</dbReference>
<evidence type="ECO:0000256" key="2">
    <source>
        <dbReference type="ARBA" id="ARBA00022771"/>
    </source>
</evidence>
<dbReference type="Pfam" id="PF00628">
    <property type="entry name" value="PHD"/>
    <property type="match status" value="1"/>
</dbReference>
<feature type="compositionally biased region" description="Polar residues" evidence="5">
    <location>
        <begin position="468"/>
        <end position="483"/>
    </location>
</feature>
<feature type="compositionally biased region" description="Polar residues" evidence="5">
    <location>
        <begin position="135"/>
        <end position="151"/>
    </location>
</feature>
<evidence type="ECO:0000256" key="1">
    <source>
        <dbReference type="ARBA" id="ARBA00022723"/>
    </source>
</evidence>
<sequence length="717" mass="80361">MSDHEAMLEKLQKIFAPPTAESLGKKALAGIPPAPRTKKQSDFNQDAGISSISKVVNAYQDDPGWRKPRPNTHDYCDSCNCTEGDRLVCDRCPASFHLECLDPPMDPQSAPTGIWYCHRCTMLSKEEEAQEHESNASGNSEGKNYLKNNGQNASEDVLSPLNFLLRVNKYWRMQNPKEFSLPKELLPAIKLPGSYKSRAERKANPIIEMENGYIPTPIRRCYNCAETCMKRPLLPCDYCTACFHLECLDPPMAAFPPRSDYWMCPLHSEHVVDKCLVPSIRLSDRIRAWNQLAVTDPDAPIDFVPNNPLGGASHEIQFTTEDEKAIISGFLKRVTQRKLEANAAKEVLGEALKPQPISPALQATSAFTCKRIVVPNAVKELYKNPVHRLPRPNEIFRGRRSLLKSQPKKNLTPTVVSTDQPLPATKEEQNAFIRGLLEFYIREDLKPSDASSASETTPNHTDDEETTSKSSITPSPDESNFDSIPTGLKRKIVDALQEIDNRITSDGTPKDLVEQDEKLLAFMRRRVQFSDGPIRACRAALIPCAGTHGPIVAMTNRQLTIGTGPGCHLDLSNYRVNSLPPCPKVSSNHASLFYDEYSRQFELLNYSEFGSTVDCIPFNNDYSVKHREQTEASRALCHARRIAEDMENLKSPTPKRPKFDGPSRIEAVHHCTDDDRSANEFGWEGSAVLHHGSVLRFGCYTFTFSIVEWFYSTIASS</sequence>
<dbReference type="OrthoDB" id="1919692at2759"/>
<keyword evidence="3" id="KW-0862">Zinc</keyword>
<dbReference type="Proteomes" id="UP000278807">
    <property type="component" value="Unassembled WGS sequence"/>
</dbReference>
<dbReference type="GO" id="GO:0070822">
    <property type="term" value="C:Sin3-type complex"/>
    <property type="evidence" value="ECO:0007669"/>
    <property type="project" value="TreeGrafter"/>
</dbReference>
<dbReference type="PROSITE" id="PS50016">
    <property type="entry name" value="ZF_PHD_2"/>
    <property type="match status" value="1"/>
</dbReference>
<evidence type="ECO:0000259" key="7">
    <source>
        <dbReference type="PROSITE" id="PS50016"/>
    </source>
</evidence>
<feature type="compositionally biased region" description="Polar residues" evidence="5">
    <location>
        <begin position="449"/>
        <end position="459"/>
    </location>
</feature>
<dbReference type="AlphaFoldDB" id="A0A0R3TM22"/>
<dbReference type="WBParaSite" id="HNAJ_0000834001-mRNA-1">
    <property type="protein sequence ID" value="HNAJ_0000834001-mRNA-1"/>
    <property type="gene ID" value="HNAJ_0000834001"/>
</dbReference>
<dbReference type="PROSITE" id="PS01359">
    <property type="entry name" value="ZF_PHD_1"/>
    <property type="match status" value="1"/>
</dbReference>
<dbReference type="PANTHER" id="PTHR46309:SF1">
    <property type="entry name" value="PHD FINGER PROTEIN 12"/>
    <property type="match status" value="1"/>
</dbReference>
<dbReference type="SUPFAM" id="SSF57903">
    <property type="entry name" value="FYVE/PHD zinc finger"/>
    <property type="match status" value="2"/>
</dbReference>
<reference evidence="10" key="1">
    <citation type="submission" date="2016-04" db="UniProtKB">
        <authorList>
            <consortium name="WormBaseParasite"/>
        </authorList>
    </citation>
    <scope>IDENTIFICATION</scope>
</reference>
<feature type="compositionally biased region" description="Polar residues" evidence="5">
    <location>
        <begin position="408"/>
        <end position="420"/>
    </location>
</feature>
<feature type="region of interest" description="Disordered" evidence="5">
    <location>
        <begin position="128"/>
        <end position="151"/>
    </location>
</feature>
<evidence type="ECO:0000256" key="4">
    <source>
        <dbReference type="PROSITE-ProRule" id="PRU00146"/>
    </source>
</evidence>
<dbReference type="PANTHER" id="PTHR46309">
    <property type="entry name" value="PHD FINGER PROTEIN 12"/>
    <property type="match status" value="1"/>
</dbReference>
<dbReference type="PROSITE" id="PS50006">
    <property type="entry name" value="FHA_DOMAIN"/>
    <property type="match status" value="1"/>
</dbReference>
<feature type="domain" description="FHA" evidence="6">
    <location>
        <begin position="559"/>
        <end position="618"/>
    </location>
</feature>
<protein>
    <submittedName>
        <fullName evidence="10">PHD-type domain-containing protein</fullName>
    </submittedName>
</protein>
<evidence type="ECO:0000256" key="5">
    <source>
        <dbReference type="SAM" id="MobiDB-lite"/>
    </source>
</evidence>
<dbReference type="InterPro" id="IPR011011">
    <property type="entry name" value="Znf_FYVE_PHD"/>
</dbReference>
<dbReference type="Gene3D" id="2.30.30.1150">
    <property type="match status" value="1"/>
</dbReference>
<dbReference type="CDD" id="cd15534">
    <property type="entry name" value="PHD2_PHF12_Rco1"/>
    <property type="match status" value="1"/>
</dbReference>
<keyword evidence="2 4" id="KW-0863">Zinc-finger</keyword>
<dbReference type="STRING" id="102285.A0A0R3TM22"/>
<gene>
    <name evidence="8" type="ORF">HNAJ_LOCUS8336</name>
</gene>
<evidence type="ECO:0000259" key="6">
    <source>
        <dbReference type="PROSITE" id="PS50006"/>
    </source>
</evidence>
<dbReference type="InterPro" id="IPR008984">
    <property type="entry name" value="SMAD_FHA_dom_sf"/>
</dbReference>
<organism evidence="10">
    <name type="scientific">Rodentolepis nana</name>
    <name type="common">Dwarf tapeworm</name>
    <name type="synonym">Hymenolepis nana</name>
    <dbReference type="NCBI Taxonomy" id="102285"/>
    <lineage>
        <taxon>Eukaryota</taxon>
        <taxon>Metazoa</taxon>
        <taxon>Spiralia</taxon>
        <taxon>Lophotrochozoa</taxon>
        <taxon>Platyhelminthes</taxon>
        <taxon>Cestoda</taxon>
        <taxon>Eucestoda</taxon>
        <taxon>Cyclophyllidea</taxon>
        <taxon>Hymenolepididae</taxon>
        <taxon>Rodentolepis</taxon>
    </lineage>
</organism>
<feature type="domain" description="PHD-type" evidence="7">
    <location>
        <begin position="73"/>
        <end position="123"/>
    </location>
</feature>
<dbReference type="SMART" id="SM00249">
    <property type="entry name" value="PHD"/>
    <property type="match status" value="2"/>
</dbReference>
<proteinExistence type="predicted"/>
<dbReference type="GO" id="GO:0000122">
    <property type="term" value="P:negative regulation of transcription by RNA polymerase II"/>
    <property type="evidence" value="ECO:0007669"/>
    <property type="project" value="TreeGrafter"/>
</dbReference>
<evidence type="ECO:0000313" key="8">
    <source>
        <dbReference type="EMBL" id="VDO04253.1"/>
    </source>
</evidence>
<dbReference type="InterPro" id="IPR019786">
    <property type="entry name" value="Zinc_finger_PHD-type_CS"/>
</dbReference>
<dbReference type="InterPro" id="IPR019787">
    <property type="entry name" value="Znf_PHD-finger"/>
</dbReference>
<keyword evidence="1" id="KW-0479">Metal-binding</keyword>
<feature type="region of interest" description="Disordered" evidence="5">
    <location>
        <begin position="397"/>
        <end position="423"/>
    </location>
</feature>
<dbReference type="EMBL" id="UZAE01012264">
    <property type="protein sequence ID" value="VDO04253.1"/>
    <property type="molecule type" value="Genomic_DNA"/>
</dbReference>
<dbReference type="GO" id="GO:0003714">
    <property type="term" value="F:transcription corepressor activity"/>
    <property type="evidence" value="ECO:0007669"/>
    <property type="project" value="InterPro"/>
</dbReference>
<dbReference type="InterPro" id="IPR001965">
    <property type="entry name" value="Znf_PHD"/>
</dbReference>
<evidence type="ECO:0000256" key="3">
    <source>
        <dbReference type="ARBA" id="ARBA00022833"/>
    </source>
</evidence>
<reference evidence="8 9" key="2">
    <citation type="submission" date="2018-11" db="EMBL/GenBank/DDBJ databases">
        <authorList>
            <consortium name="Pathogen Informatics"/>
        </authorList>
    </citation>
    <scope>NUCLEOTIDE SEQUENCE [LARGE SCALE GENOMIC DNA]</scope>
</reference>
<dbReference type="GO" id="GO:0008270">
    <property type="term" value="F:zinc ion binding"/>
    <property type="evidence" value="ECO:0007669"/>
    <property type="project" value="UniProtKB-KW"/>
</dbReference>
<dbReference type="Gene3D" id="3.30.40.10">
    <property type="entry name" value="Zinc/RING finger domain, C3HC4 (zinc finger)"/>
    <property type="match status" value="1"/>
</dbReference>
<dbReference type="InterPro" id="IPR013083">
    <property type="entry name" value="Znf_RING/FYVE/PHD"/>
</dbReference>
<keyword evidence="9" id="KW-1185">Reference proteome</keyword>
<evidence type="ECO:0000313" key="9">
    <source>
        <dbReference type="Proteomes" id="UP000278807"/>
    </source>
</evidence>
<evidence type="ECO:0000313" key="10">
    <source>
        <dbReference type="WBParaSite" id="HNAJ_0000834001-mRNA-1"/>
    </source>
</evidence>
<feature type="region of interest" description="Disordered" evidence="5">
    <location>
        <begin position="447"/>
        <end position="486"/>
    </location>
</feature>
<name>A0A0R3TM22_RODNA</name>
<accession>A0A0R3TM22</accession>
<dbReference type="InterPro" id="IPR000253">
    <property type="entry name" value="FHA_dom"/>
</dbReference>
<dbReference type="InterPro" id="IPR042163">
    <property type="entry name" value="PHF12"/>
</dbReference>